<protein>
    <submittedName>
        <fullName evidence="9">Molybdenum cofactor biosynthesis enzyme /related Fe-S oxidoreductase</fullName>
    </submittedName>
</protein>
<organism evidence="9 10">
    <name type="scientific">Helicobacter fennelliae</name>
    <dbReference type="NCBI Taxonomy" id="215"/>
    <lineage>
        <taxon>Bacteria</taxon>
        <taxon>Pseudomonadati</taxon>
        <taxon>Campylobacterota</taxon>
        <taxon>Epsilonproteobacteria</taxon>
        <taxon>Campylobacterales</taxon>
        <taxon>Helicobacteraceae</taxon>
        <taxon>Helicobacter</taxon>
    </lineage>
</organism>
<dbReference type="Proteomes" id="UP000250166">
    <property type="component" value="Unassembled WGS sequence"/>
</dbReference>
<sequence>MKKIYIELSDICALSCQFCPAPKSKRGIMDLQLFEHCINEAIKICKNIALHILGDPCKLENLSQYLSIAKAKGAHIDLVTSGMYLHKHHYHTLISKPIKQISISLEAGFDRNNYHTNYLQRVVDFALYHRANPLCFLNLRIQDSGILQQERQLQDIFSAFCIAESNTTDLMAELRQQGRIRLWERAFLVVKRHFEWTLSIDSSDSNNSDNSNGSSDPKNNHKIHKKCYGISEQIGILSNGIVVPCCIDAMGIINLGNIKTQNLESILSSPRAVRIREGFKHNLAIEPLCQQCQYYIAMQ</sequence>
<dbReference type="InterPro" id="IPR058240">
    <property type="entry name" value="rSAM_sf"/>
</dbReference>
<gene>
    <name evidence="9" type="ORF">NCTC13102_00854</name>
</gene>
<dbReference type="EMBL" id="UAWL01000006">
    <property type="protein sequence ID" value="SQB98397.1"/>
    <property type="molecule type" value="Genomic_DNA"/>
</dbReference>
<dbReference type="SUPFAM" id="SSF102114">
    <property type="entry name" value="Radical SAM enzymes"/>
    <property type="match status" value="1"/>
</dbReference>
<dbReference type="GO" id="GO:0046872">
    <property type="term" value="F:metal ion binding"/>
    <property type="evidence" value="ECO:0007669"/>
    <property type="project" value="UniProtKB-KW"/>
</dbReference>
<dbReference type="PANTHER" id="PTHR43787">
    <property type="entry name" value="FEMO COFACTOR BIOSYNTHESIS PROTEIN NIFB-RELATED"/>
    <property type="match status" value="1"/>
</dbReference>
<dbReference type="RefSeq" id="WP_112058516.1">
    <property type="nucleotide sequence ID" value="NZ_UAWL01000006.1"/>
</dbReference>
<dbReference type="GO" id="GO:0051539">
    <property type="term" value="F:4 iron, 4 sulfur cluster binding"/>
    <property type="evidence" value="ECO:0007669"/>
    <property type="project" value="UniProtKB-KW"/>
</dbReference>
<dbReference type="InterPro" id="IPR013785">
    <property type="entry name" value="Aldolase_TIM"/>
</dbReference>
<dbReference type="SFLD" id="SFLDS00029">
    <property type="entry name" value="Radical_SAM"/>
    <property type="match status" value="1"/>
</dbReference>
<evidence type="ECO:0000256" key="3">
    <source>
        <dbReference type="ARBA" id="ARBA00022691"/>
    </source>
</evidence>
<dbReference type="Gene3D" id="3.20.20.70">
    <property type="entry name" value="Aldolase class I"/>
    <property type="match status" value="1"/>
</dbReference>
<keyword evidence="6" id="KW-0411">Iron-sulfur</keyword>
<evidence type="ECO:0000313" key="10">
    <source>
        <dbReference type="Proteomes" id="UP000250166"/>
    </source>
</evidence>
<evidence type="ECO:0000256" key="6">
    <source>
        <dbReference type="ARBA" id="ARBA00023014"/>
    </source>
</evidence>
<keyword evidence="3" id="KW-0949">S-adenosyl-L-methionine</keyword>
<evidence type="ECO:0000313" key="9">
    <source>
        <dbReference type="EMBL" id="SQB98397.1"/>
    </source>
</evidence>
<name>A0A2X3B9G1_9HELI</name>
<evidence type="ECO:0000256" key="4">
    <source>
        <dbReference type="ARBA" id="ARBA00022723"/>
    </source>
</evidence>
<feature type="domain" description="4Fe4S-binding SPASM" evidence="8">
    <location>
        <begin position="227"/>
        <end position="293"/>
    </location>
</feature>
<proteinExistence type="predicted"/>
<keyword evidence="5" id="KW-0408">Iron</keyword>
<evidence type="ECO:0000256" key="2">
    <source>
        <dbReference type="ARBA" id="ARBA00022485"/>
    </source>
</evidence>
<evidence type="ECO:0000259" key="7">
    <source>
        <dbReference type="Pfam" id="PF04055"/>
    </source>
</evidence>
<keyword evidence="2" id="KW-0004">4Fe-4S</keyword>
<evidence type="ECO:0000256" key="1">
    <source>
        <dbReference type="ARBA" id="ARBA00001966"/>
    </source>
</evidence>
<comment type="cofactor">
    <cofactor evidence="1">
        <name>[4Fe-4S] cluster</name>
        <dbReference type="ChEBI" id="CHEBI:49883"/>
    </cofactor>
</comment>
<reference evidence="9 10" key="1">
    <citation type="submission" date="2018-06" db="EMBL/GenBank/DDBJ databases">
        <authorList>
            <consortium name="Pathogen Informatics"/>
            <person name="Doyle S."/>
        </authorList>
    </citation>
    <scope>NUCLEOTIDE SEQUENCE [LARGE SCALE GENOMIC DNA]</scope>
    <source>
        <strain evidence="9 10">NCTC13102</strain>
    </source>
</reference>
<dbReference type="Pfam" id="PF04055">
    <property type="entry name" value="Radical_SAM"/>
    <property type="match status" value="1"/>
</dbReference>
<keyword evidence="4" id="KW-0479">Metal-binding</keyword>
<feature type="domain" description="Radical SAM core" evidence="7">
    <location>
        <begin position="6"/>
        <end position="115"/>
    </location>
</feature>
<dbReference type="GO" id="GO:0003824">
    <property type="term" value="F:catalytic activity"/>
    <property type="evidence" value="ECO:0007669"/>
    <property type="project" value="InterPro"/>
</dbReference>
<dbReference type="Pfam" id="PF13186">
    <property type="entry name" value="SPASM"/>
    <property type="match status" value="1"/>
</dbReference>
<dbReference type="InterPro" id="IPR007197">
    <property type="entry name" value="rSAM"/>
</dbReference>
<dbReference type="CDD" id="cd21122">
    <property type="entry name" value="SPASM_rSAM"/>
    <property type="match status" value="1"/>
</dbReference>
<dbReference type="CDD" id="cd01335">
    <property type="entry name" value="Radical_SAM"/>
    <property type="match status" value="1"/>
</dbReference>
<evidence type="ECO:0000256" key="5">
    <source>
        <dbReference type="ARBA" id="ARBA00023004"/>
    </source>
</evidence>
<dbReference type="AlphaFoldDB" id="A0A2X3B9G1"/>
<evidence type="ECO:0000259" key="8">
    <source>
        <dbReference type="Pfam" id="PF13186"/>
    </source>
</evidence>
<dbReference type="PANTHER" id="PTHR43787:SF10">
    <property type="entry name" value="COFACTOR MODIFYING PROTEIN"/>
    <property type="match status" value="1"/>
</dbReference>
<dbReference type="InterPro" id="IPR023885">
    <property type="entry name" value="4Fe4S-binding_SPASM_dom"/>
</dbReference>
<accession>A0A2X3B9G1</accession>